<evidence type="ECO:0000313" key="1">
    <source>
        <dbReference type="Proteomes" id="UP000504604"/>
    </source>
</evidence>
<dbReference type="InterPro" id="IPR051801">
    <property type="entry name" value="GH28_Enzymes"/>
</dbReference>
<sequence length="111" mass="12235">MKWITRNYGTHADNHLDPNALPEINGINYRDVVTENMSIAAGLEGITGDPFTGICIANMTIGMAKKYPWSCLEVEGVVPPPCGLLADQGEEKLAVDGIQLQKCSYRMKYNF</sequence>
<dbReference type="RefSeq" id="XP_011093244.1">
    <property type="nucleotide sequence ID" value="XM_011094942.1"/>
</dbReference>
<dbReference type="Proteomes" id="UP000504604">
    <property type="component" value="Linkage group LG11"/>
</dbReference>
<evidence type="ECO:0000313" key="2">
    <source>
        <dbReference type="RefSeq" id="XP_011093244.1"/>
    </source>
</evidence>
<reference evidence="2" key="1">
    <citation type="submission" date="2025-08" db="UniProtKB">
        <authorList>
            <consortium name="RefSeq"/>
        </authorList>
    </citation>
    <scope>IDENTIFICATION</scope>
</reference>
<dbReference type="PANTHER" id="PTHR31339:SF50">
    <property type="entry name" value="PECTIN LYASE-LIKE SUPERFAMILY PROTEIN"/>
    <property type="match status" value="1"/>
</dbReference>
<dbReference type="KEGG" id="sind:105173253"/>
<name>A0A6I9U2V8_SESIN</name>
<dbReference type="InParanoid" id="A0A6I9U2V8"/>
<dbReference type="AlphaFoldDB" id="A0A6I9U2V8"/>
<dbReference type="SUPFAM" id="SSF51126">
    <property type="entry name" value="Pectin lyase-like"/>
    <property type="match status" value="1"/>
</dbReference>
<dbReference type="GeneID" id="105173253"/>
<dbReference type="InterPro" id="IPR011050">
    <property type="entry name" value="Pectin_lyase_fold/virulence"/>
</dbReference>
<gene>
    <name evidence="2" type="primary">LOC105173253</name>
</gene>
<dbReference type="PANTHER" id="PTHR31339">
    <property type="entry name" value="PECTIN LYASE-RELATED"/>
    <property type="match status" value="1"/>
</dbReference>
<organism evidence="1 2">
    <name type="scientific">Sesamum indicum</name>
    <name type="common">Oriental sesame</name>
    <name type="synonym">Sesamum orientale</name>
    <dbReference type="NCBI Taxonomy" id="4182"/>
    <lineage>
        <taxon>Eukaryota</taxon>
        <taxon>Viridiplantae</taxon>
        <taxon>Streptophyta</taxon>
        <taxon>Embryophyta</taxon>
        <taxon>Tracheophyta</taxon>
        <taxon>Spermatophyta</taxon>
        <taxon>Magnoliopsida</taxon>
        <taxon>eudicotyledons</taxon>
        <taxon>Gunneridae</taxon>
        <taxon>Pentapetalae</taxon>
        <taxon>asterids</taxon>
        <taxon>lamiids</taxon>
        <taxon>Lamiales</taxon>
        <taxon>Pedaliaceae</taxon>
        <taxon>Sesamum</taxon>
    </lineage>
</organism>
<proteinExistence type="predicted"/>
<dbReference type="OrthoDB" id="1625575at2759"/>
<keyword evidence="1" id="KW-1185">Reference proteome</keyword>
<protein>
    <submittedName>
        <fullName evidence="2">Probable polygalacturonase</fullName>
    </submittedName>
</protein>
<accession>A0A6I9U2V8</accession>